<evidence type="ECO:0000313" key="3">
    <source>
        <dbReference type="Proteomes" id="UP000235965"/>
    </source>
</evidence>
<dbReference type="SUPFAM" id="SSF52087">
    <property type="entry name" value="CRAL/TRIO domain"/>
    <property type="match status" value="1"/>
</dbReference>
<dbReference type="Proteomes" id="UP000235965">
    <property type="component" value="Unassembled WGS sequence"/>
</dbReference>
<keyword evidence="3" id="KW-1185">Reference proteome</keyword>
<dbReference type="PRINTS" id="PR00180">
    <property type="entry name" value="CRETINALDHBP"/>
</dbReference>
<dbReference type="SMART" id="SM00516">
    <property type="entry name" value="SEC14"/>
    <property type="match status" value="1"/>
</dbReference>
<feature type="domain" description="CRAL-TRIO" evidence="1">
    <location>
        <begin position="82"/>
        <end position="244"/>
    </location>
</feature>
<dbReference type="STRING" id="105785.A0A2J7PUD2"/>
<dbReference type="Pfam" id="PF00650">
    <property type="entry name" value="CRAL_TRIO"/>
    <property type="match status" value="1"/>
</dbReference>
<evidence type="ECO:0000313" key="2">
    <source>
        <dbReference type="EMBL" id="PNF19942.1"/>
    </source>
</evidence>
<sequence>MSPITAEEEFSKNNKLKRENIEHLREWMSKQPHLPSGVTDEQLILFLNCCQHSLEACKQTIEAYYTIRTHAPELFGSRDPKRKEIQQTLSIIEIAALPKRDQHGNIVMAGRLVDVDASKFNYDDCLRSWFMLQDVTLLEHGAVPGFVFVFDMKGTSLGHVTRMSLSSIKKYYMYIQDAFPGIVVANHMVNANSVTETFMNLSKPFMKKELVSKIFVHSSFETLHKHITRDALPKEFGGNLDSLTPYHSLFPGILSS</sequence>
<dbReference type="SUPFAM" id="SSF46938">
    <property type="entry name" value="CRAL/TRIO N-terminal domain"/>
    <property type="match status" value="1"/>
</dbReference>
<dbReference type="GO" id="GO:0016020">
    <property type="term" value="C:membrane"/>
    <property type="evidence" value="ECO:0007669"/>
    <property type="project" value="TreeGrafter"/>
</dbReference>
<gene>
    <name evidence="2" type="ORF">B7P43_G10378</name>
</gene>
<dbReference type="GO" id="GO:1902936">
    <property type="term" value="F:phosphatidylinositol bisphosphate binding"/>
    <property type="evidence" value="ECO:0007669"/>
    <property type="project" value="TreeGrafter"/>
</dbReference>
<accession>A0A2J7PUD2</accession>
<organism evidence="2 3">
    <name type="scientific">Cryptotermes secundus</name>
    <dbReference type="NCBI Taxonomy" id="105785"/>
    <lineage>
        <taxon>Eukaryota</taxon>
        <taxon>Metazoa</taxon>
        <taxon>Ecdysozoa</taxon>
        <taxon>Arthropoda</taxon>
        <taxon>Hexapoda</taxon>
        <taxon>Insecta</taxon>
        <taxon>Pterygota</taxon>
        <taxon>Neoptera</taxon>
        <taxon>Polyneoptera</taxon>
        <taxon>Dictyoptera</taxon>
        <taxon>Blattodea</taxon>
        <taxon>Blattoidea</taxon>
        <taxon>Termitoidae</taxon>
        <taxon>Kalotermitidae</taxon>
        <taxon>Cryptotermitinae</taxon>
        <taxon>Cryptotermes</taxon>
    </lineage>
</organism>
<dbReference type="PROSITE" id="PS50191">
    <property type="entry name" value="CRAL_TRIO"/>
    <property type="match status" value="1"/>
</dbReference>
<dbReference type="AlphaFoldDB" id="A0A2J7PUD2"/>
<dbReference type="PANTHER" id="PTHR10174">
    <property type="entry name" value="ALPHA-TOCOPHEROL TRANSFER PROTEIN-RELATED"/>
    <property type="match status" value="1"/>
</dbReference>
<comment type="caution">
    <text evidence="2">The sequence shown here is derived from an EMBL/GenBank/DDBJ whole genome shotgun (WGS) entry which is preliminary data.</text>
</comment>
<proteinExistence type="predicted"/>
<dbReference type="InterPro" id="IPR036273">
    <property type="entry name" value="CRAL/TRIO_N_dom_sf"/>
</dbReference>
<dbReference type="InterPro" id="IPR036865">
    <property type="entry name" value="CRAL-TRIO_dom_sf"/>
</dbReference>
<dbReference type="InParanoid" id="A0A2J7PUD2"/>
<evidence type="ECO:0000259" key="1">
    <source>
        <dbReference type="PROSITE" id="PS50191"/>
    </source>
</evidence>
<dbReference type="OrthoDB" id="6432525at2759"/>
<dbReference type="CDD" id="cd00170">
    <property type="entry name" value="SEC14"/>
    <property type="match status" value="1"/>
</dbReference>
<protein>
    <recommendedName>
        <fullName evidence="1">CRAL-TRIO domain-containing protein</fullName>
    </recommendedName>
</protein>
<dbReference type="EMBL" id="NEVH01021199">
    <property type="protein sequence ID" value="PNF19942.1"/>
    <property type="molecule type" value="Genomic_DNA"/>
</dbReference>
<dbReference type="InterPro" id="IPR001251">
    <property type="entry name" value="CRAL-TRIO_dom"/>
</dbReference>
<reference evidence="2 3" key="1">
    <citation type="submission" date="2017-12" db="EMBL/GenBank/DDBJ databases">
        <title>Hemimetabolous genomes reveal molecular basis of termite eusociality.</title>
        <authorList>
            <person name="Harrison M.C."/>
            <person name="Jongepier E."/>
            <person name="Robertson H.M."/>
            <person name="Arning N."/>
            <person name="Bitard-Feildel T."/>
            <person name="Chao H."/>
            <person name="Childers C.P."/>
            <person name="Dinh H."/>
            <person name="Doddapaneni H."/>
            <person name="Dugan S."/>
            <person name="Gowin J."/>
            <person name="Greiner C."/>
            <person name="Han Y."/>
            <person name="Hu H."/>
            <person name="Hughes D.S.T."/>
            <person name="Huylmans A.-K."/>
            <person name="Kemena C."/>
            <person name="Kremer L.P.M."/>
            <person name="Lee S.L."/>
            <person name="Lopez-Ezquerra A."/>
            <person name="Mallet L."/>
            <person name="Monroy-Kuhn J.M."/>
            <person name="Moser A."/>
            <person name="Murali S.C."/>
            <person name="Muzny D.M."/>
            <person name="Otani S."/>
            <person name="Piulachs M.-D."/>
            <person name="Poelchau M."/>
            <person name="Qu J."/>
            <person name="Schaub F."/>
            <person name="Wada-Katsumata A."/>
            <person name="Worley K.C."/>
            <person name="Xie Q."/>
            <person name="Ylla G."/>
            <person name="Poulsen M."/>
            <person name="Gibbs R.A."/>
            <person name="Schal C."/>
            <person name="Richards S."/>
            <person name="Belles X."/>
            <person name="Korb J."/>
            <person name="Bornberg-Bauer E."/>
        </authorList>
    </citation>
    <scope>NUCLEOTIDE SEQUENCE [LARGE SCALE GENOMIC DNA]</scope>
    <source>
        <tissue evidence="2">Whole body</tissue>
    </source>
</reference>
<dbReference type="Gene3D" id="3.40.525.10">
    <property type="entry name" value="CRAL-TRIO lipid binding domain"/>
    <property type="match status" value="1"/>
</dbReference>
<name>A0A2J7PUD2_9NEOP</name>
<dbReference type="PANTHER" id="PTHR10174:SF213">
    <property type="entry name" value="CRAL-TRIO DOMAIN-CONTAINING PROTEIN"/>
    <property type="match status" value="1"/>
</dbReference>